<evidence type="ECO:0000313" key="1">
    <source>
        <dbReference type="EMBL" id="MFG6456860.1"/>
    </source>
</evidence>
<evidence type="ECO:0008006" key="3">
    <source>
        <dbReference type="Google" id="ProtNLM"/>
    </source>
</evidence>
<protein>
    <recommendedName>
        <fullName evidence="3">DUF2634 domain-containing protein</fullName>
    </recommendedName>
</protein>
<dbReference type="Proteomes" id="UP001606305">
    <property type="component" value="Unassembled WGS sequence"/>
</dbReference>
<dbReference type="InterPro" id="IPR020288">
    <property type="entry name" value="Sheath_initiator"/>
</dbReference>
<evidence type="ECO:0000313" key="2">
    <source>
        <dbReference type="Proteomes" id="UP001606305"/>
    </source>
</evidence>
<gene>
    <name evidence="1" type="ORF">ACG00X_08440</name>
</gene>
<name>A0ABW7G4N5_9BURK</name>
<organism evidence="1 2">
    <name type="scientific">Pelomonas nitida</name>
    <dbReference type="NCBI Taxonomy" id="3299027"/>
    <lineage>
        <taxon>Bacteria</taxon>
        <taxon>Pseudomonadati</taxon>
        <taxon>Pseudomonadota</taxon>
        <taxon>Betaproteobacteria</taxon>
        <taxon>Burkholderiales</taxon>
        <taxon>Sphaerotilaceae</taxon>
        <taxon>Roseateles</taxon>
    </lineage>
</organism>
<dbReference type="EMBL" id="JBIGIA010000005">
    <property type="protein sequence ID" value="MFG6456860.1"/>
    <property type="molecule type" value="Genomic_DNA"/>
</dbReference>
<reference evidence="1 2" key="1">
    <citation type="submission" date="2024-09" db="EMBL/GenBank/DDBJ databases">
        <title>Novel species of the genus Pelomonas and Roseateles isolated from streams.</title>
        <authorList>
            <person name="Lu H."/>
        </authorList>
    </citation>
    <scope>NUCLEOTIDE SEQUENCE [LARGE SCALE GENOMIC DNA]</scope>
    <source>
        <strain evidence="1 2">BYS96W</strain>
    </source>
</reference>
<accession>A0ABW7G4N5</accession>
<dbReference type="Pfam" id="PF10934">
    <property type="entry name" value="Sheath_initiator"/>
    <property type="match status" value="1"/>
</dbReference>
<sequence>MATTTTAATRPAQDALLGADLCLRFEDGRVDLACDAGGLRPVSGLDNLVQALSMRLLVDRGDVSGLGHPRYGSKIRDLIGERMDRPNLELIRRYVRRALLEDERVLEVVEVAVTVRAPDSVDVRAVVKAVDEREAQLQVTLDAL</sequence>
<dbReference type="Gene3D" id="3.10.450.40">
    <property type="match status" value="1"/>
</dbReference>
<dbReference type="SUPFAM" id="SSF160719">
    <property type="entry name" value="gpW/gp25-like"/>
    <property type="match status" value="1"/>
</dbReference>
<proteinExistence type="predicted"/>
<comment type="caution">
    <text evidence="1">The sequence shown here is derived from an EMBL/GenBank/DDBJ whole genome shotgun (WGS) entry which is preliminary data.</text>
</comment>
<dbReference type="RefSeq" id="WP_394487638.1">
    <property type="nucleotide sequence ID" value="NZ_JBIGIA010000005.1"/>
</dbReference>
<keyword evidence="2" id="KW-1185">Reference proteome</keyword>